<feature type="transmembrane region" description="Helical" evidence="1">
    <location>
        <begin position="6"/>
        <end position="25"/>
    </location>
</feature>
<dbReference type="OrthoDB" id="6434452at2759"/>
<feature type="transmembrane region" description="Helical" evidence="1">
    <location>
        <begin position="281"/>
        <end position="298"/>
    </location>
</feature>
<gene>
    <name evidence="2" type="primary">AVEN_42682_1</name>
    <name evidence="2" type="ORF">TNIN_277971</name>
</gene>
<feature type="transmembrane region" description="Helical" evidence="1">
    <location>
        <begin position="114"/>
        <end position="136"/>
    </location>
</feature>
<comment type="caution">
    <text evidence="2">The sequence shown here is derived from an EMBL/GenBank/DDBJ whole genome shotgun (WGS) entry which is preliminary data.</text>
</comment>
<dbReference type="Proteomes" id="UP000886998">
    <property type="component" value="Unassembled WGS sequence"/>
</dbReference>
<organism evidence="2 3">
    <name type="scientific">Trichonephila inaurata madagascariensis</name>
    <dbReference type="NCBI Taxonomy" id="2747483"/>
    <lineage>
        <taxon>Eukaryota</taxon>
        <taxon>Metazoa</taxon>
        <taxon>Ecdysozoa</taxon>
        <taxon>Arthropoda</taxon>
        <taxon>Chelicerata</taxon>
        <taxon>Arachnida</taxon>
        <taxon>Araneae</taxon>
        <taxon>Araneomorphae</taxon>
        <taxon>Entelegynae</taxon>
        <taxon>Araneoidea</taxon>
        <taxon>Nephilidae</taxon>
        <taxon>Trichonephila</taxon>
        <taxon>Trichonephila inaurata</taxon>
    </lineage>
</organism>
<evidence type="ECO:0000313" key="3">
    <source>
        <dbReference type="Proteomes" id="UP000886998"/>
    </source>
</evidence>
<name>A0A8X7C7I7_9ARAC</name>
<sequence length="300" mass="34942">MNSFSAFTITTNVITLITWWALLNKRNQILRILHSVKKLKIRDNKLVLYFARFSIFTVFVFTIVPSVISTILIHLSPRHEGKCNECWFQLPSPFLRMAYNFLLQSSRQFVNWGFNYSVAVFYSCICLELNVVVCKLNKDIKLQKFHVLREKKERYRSLVLTVMDFDDGMSFIILQVFCNCLNEFFRVFTQILFNPNSTASVRIFILASFYFLGSAITFITVVFTADCLQHNFAFLRRSMLETSEFMPMSPLPELLRCDLELLEDKDNIHLTAWGMFEVKKGLIITALASLISYSVILGQF</sequence>
<keyword evidence="1" id="KW-1133">Transmembrane helix</keyword>
<evidence type="ECO:0000313" key="2">
    <source>
        <dbReference type="EMBL" id="GFY56733.1"/>
    </source>
</evidence>
<keyword evidence="3" id="KW-1185">Reference proteome</keyword>
<protein>
    <recommendedName>
        <fullName evidence="4">Gustatory receptor</fullName>
    </recommendedName>
</protein>
<evidence type="ECO:0000256" key="1">
    <source>
        <dbReference type="SAM" id="Phobius"/>
    </source>
</evidence>
<reference evidence="2" key="1">
    <citation type="submission" date="2020-08" db="EMBL/GenBank/DDBJ databases">
        <title>Multicomponent nature underlies the extraordinary mechanical properties of spider dragline silk.</title>
        <authorList>
            <person name="Kono N."/>
            <person name="Nakamura H."/>
            <person name="Mori M."/>
            <person name="Yoshida Y."/>
            <person name="Ohtoshi R."/>
            <person name="Malay A.D."/>
            <person name="Moran D.A.P."/>
            <person name="Tomita M."/>
            <person name="Numata K."/>
            <person name="Arakawa K."/>
        </authorList>
    </citation>
    <scope>NUCLEOTIDE SEQUENCE</scope>
</reference>
<feature type="transmembrane region" description="Helical" evidence="1">
    <location>
        <begin position="203"/>
        <end position="228"/>
    </location>
</feature>
<feature type="transmembrane region" description="Helical" evidence="1">
    <location>
        <begin position="46"/>
        <end position="68"/>
    </location>
</feature>
<keyword evidence="1" id="KW-0472">Membrane</keyword>
<dbReference type="AlphaFoldDB" id="A0A8X7C7I7"/>
<accession>A0A8X7C7I7</accession>
<keyword evidence="1" id="KW-0812">Transmembrane</keyword>
<dbReference type="EMBL" id="BMAV01011124">
    <property type="protein sequence ID" value="GFY56733.1"/>
    <property type="molecule type" value="Genomic_DNA"/>
</dbReference>
<proteinExistence type="predicted"/>
<evidence type="ECO:0008006" key="4">
    <source>
        <dbReference type="Google" id="ProtNLM"/>
    </source>
</evidence>